<accession>A0ABR4YKX4</accession>
<evidence type="ECO:0008006" key="3">
    <source>
        <dbReference type="Google" id="ProtNLM"/>
    </source>
</evidence>
<dbReference type="Pfam" id="PF01063">
    <property type="entry name" value="Aminotran_4"/>
    <property type="match status" value="1"/>
</dbReference>
<reference evidence="1 2" key="1">
    <citation type="submission" date="2014-09" db="EMBL/GenBank/DDBJ databases">
        <title>Alistipes sp. 627, sp. nov., a novel member of the family Rikenellaceae isolated from human faeces.</title>
        <authorList>
            <person name="Shkoporov A.N."/>
            <person name="Chaplin A.V."/>
            <person name="Motuzova O.V."/>
            <person name="Kafarskaia L.I."/>
            <person name="Khokhlova E.V."/>
            <person name="Efimov B.A."/>
        </authorList>
    </citation>
    <scope>NUCLEOTIDE SEQUENCE [LARGE SCALE GENOMIC DNA]</scope>
    <source>
        <strain evidence="1 2">627</strain>
    </source>
</reference>
<proteinExistence type="predicted"/>
<dbReference type="RefSeq" id="WP_035471698.1">
    <property type="nucleotide sequence ID" value="NZ_JRGF01000002.1"/>
</dbReference>
<keyword evidence="2" id="KW-1185">Reference proteome</keyword>
<protein>
    <recommendedName>
        <fullName evidence="3">Branched-chain amino acid aminotransferase</fullName>
    </recommendedName>
</protein>
<organism evidence="1 2">
    <name type="scientific">Alistipes inops</name>
    <dbReference type="NCBI Taxonomy" id="1501391"/>
    <lineage>
        <taxon>Bacteria</taxon>
        <taxon>Pseudomonadati</taxon>
        <taxon>Bacteroidota</taxon>
        <taxon>Bacteroidia</taxon>
        <taxon>Bacteroidales</taxon>
        <taxon>Rikenellaceae</taxon>
        <taxon>Alistipes</taxon>
    </lineage>
</organism>
<name>A0ABR4YKX4_9BACT</name>
<comment type="caution">
    <text evidence="1">The sequence shown here is derived from an EMBL/GenBank/DDBJ whole genome shotgun (WGS) entry which is preliminary data.</text>
</comment>
<dbReference type="EMBL" id="JRGF01000002">
    <property type="protein sequence ID" value="KHE42777.1"/>
    <property type="molecule type" value="Genomic_DNA"/>
</dbReference>
<dbReference type="SUPFAM" id="SSF56752">
    <property type="entry name" value="D-aminoacid aminotransferase-like PLP-dependent enzymes"/>
    <property type="match status" value="1"/>
</dbReference>
<dbReference type="InterPro" id="IPR036038">
    <property type="entry name" value="Aminotransferase-like"/>
</dbReference>
<dbReference type="InterPro" id="IPR001544">
    <property type="entry name" value="Aminotrans_IV"/>
</dbReference>
<dbReference type="Proteomes" id="UP000030889">
    <property type="component" value="Unassembled WGS sequence"/>
</dbReference>
<evidence type="ECO:0000313" key="1">
    <source>
        <dbReference type="EMBL" id="KHE42777.1"/>
    </source>
</evidence>
<sequence>MTPPQHIYLNGVLLDGRQETLSAQRLLQDNYVHAAVNTSAHSPLYLEKHLAYAAESYRKLYGTVPQFDTMQLRKGIAALLDADRMPRLGNIVRIYLLPSQRSGDAVPDLLAMADHSTIYRGYELISIRPKAILTNYEIPFCGHRTAVSLTTSRYMQAFAERTGCHVALHCNRAERLISCGEYPVFLARDGALFTPPAETFPACTERDLMFRACSLAGIPITERNIAASEIPGADELMVFNHTGLQSLLSLGNYYFYNLLALRIEKVLRTVTEEGLQA</sequence>
<evidence type="ECO:0000313" key="2">
    <source>
        <dbReference type="Proteomes" id="UP000030889"/>
    </source>
</evidence>
<dbReference type="InterPro" id="IPR043132">
    <property type="entry name" value="BCAT-like_C"/>
</dbReference>
<gene>
    <name evidence="1" type="ORF">LG35_01850</name>
</gene>
<dbReference type="Gene3D" id="3.20.10.10">
    <property type="entry name" value="D-amino Acid Aminotransferase, subunit A, domain 2"/>
    <property type="match status" value="1"/>
</dbReference>